<organism evidence="1 2">
    <name type="scientific">Hirundo rustica rustica</name>
    <dbReference type="NCBI Taxonomy" id="333673"/>
    <lineage>
        <taxon>Eukaryota</taxon>
        <taxon>Metazoa</taxon>
        <taxon>Chordata</taxon>
        <taxon>Craniata</taxon>
        <taxon>Vertebrata</taxon>
        <taxon>Euteleostomi</taxon>
        <taxon>Archelosauria</taxon>
        <taxon>Archosauria</taxon>
        <taxon>Dinosauria</taxon>
        <taxon>Saurischia</taxon>
        <taxon>Theropoda</taxon>
        <taxon>Coelurosauria</taxon>
        <taxon>Aves</taxon>
        <taxon>Neognathae</taxon>
        <taxon>Neoaves</taxon>
        <taxon>Telluraves</taxon>
        <taxon>Australaves</taxon>
        <taxon>Passeriformes</taxon>
        <taxon>Sylvioidea</taxon>
        <taxon>Hirundinidae</taxon>
        <taxon>Hirundo</taxon>
    </lineage>
</organism>
<dbReference type="Proteomes" id="UP000269221">
    <property type="component" value="Unassembled WGS sequence"/>
</dbReference>
<comment type="caution">
    <text evidence="1">The sequence shown here is derived from an EMBL/GenBank/DDBJ whole genome shotgun (WGS) entry which is preliminary data.</text>
</comment>
<keyword evidence="2" id="KW-1185">Reference proteome</keyword>
<evidence type="ECO:0000313" key="1">
    <source>
        <dbReference type="EMBL" id="RMC12451.1"/>
    </source>
</evidence>
<dbReference type="EMBL" id="QRBI01000106">
    <property type="protein sequence ID" value="RMC12451.1"/>
    <property type="molecule type" value="Genomic_DNA"/>
</dbReference>
<proteinExistence type="predicted"/>
<reference evidence="1 2" key="1">
    <citation type="submission" date="2018-07" db="EMBL/GenBank/DDBJ databases">
        <title>A high quality draft genome assembly of the barn swallow (H. rustica rustica).</title>
        <authorList>
            <person name="Formenti G."/>
            <person name="Chiara M."/>
            <person name="Poveda L."/>
            <person name="Francoijs K.-J."/>
            <person name="Bonisoli-Alquati A."/>
            <person name="Canova L."/>
            <person name="Gianfranceschi L."/>
            <person name="Horner D.S."/>
            <person name="Saino N."/>
        </authorList>
    </citation>
    <scope>NUCLEOTIDE SEQUENCE [LARGE SCALE GENOMIC DNA]</scope>
    <source>
        <strain evidence="1">Chelidonia</strain>
        <tissue evidence="1">Blood</tissue>
    </source>
</reference>
<protein>
    <submittedName>
        <fullName evidence="1">Uncharacterized protein</fullName>
    </submittedName>
</protein>
<evidence type="ECO:0000313" key="2">
    <source>
        <dbReference type="Proteomes" id="UP000269221"/>
    </source>
</evidence>
<name>A0A3M0KIJ0_HIRRU</name>
<gene>
    <name evidence="1" type="ORF">DUI87_09967</name>
</gene>
<dbReference type="AlphaFoldDB" id="A0A3M0KIJ0"/>
<sequence>MTAANNSSPRKNRKYAYTEFIGYKKNHELPFPRRCFKTLNGFDVEKSQQDLQRYGPVQESGREKVTSAEVLVVPLQNCSCGFGCNCAPLRQGHFLPQKAKHANACTQQMGFGKELVVGSALGQGCGGSAQEVEVQSVSYHAGSMAKAALS</sequence>
<accession>A0A3M0KIJ0</accession>